<evidence type="ECO:0000256" key="3">
    <source>
        <dbReference type="ARBA" id="ARBA00006576"/>
    </source>
</evidence>
<dbReference type="SUPFAM" id="SSF53927">
    <property type="entry name" value="Cytidine deaminase-like"/>
    <property type="match status" value="1"/>
</dbReference>
<sequence>MGRTELFSTRLSGATLDAVAGDNDPPRQRGGRHDQLECDSPRAMTETPDTAELIAAARAAAVNAHAPYSRFAVGAALLMRDGSVLTGTNFENASYGLSLCAETVAVAAANAQGRLREIVAVAVTGGAMDEAGRMRGDAVVSPCGRCRQVLNEVAQLAGLDLPIHCAAAEGDAVATYRLSELLPHAFGPADLGIF</sequence>
<evidence type="ECO:0000256" key="8">
    <source>
        <dbReference type="ARBA" id="ARBA00022833"/>
    </source>
</evidence>
<dbReference type="InterPro" id="IPR002125">
    <property type="entry name" value="CMP_dCMP_dom"/>
</dbReference>
<evidence type="ECO:0000256" key="13">
    <source>
        <dbReference type="PIRSR" id="PIRSR606262-2"/>
    </source>
</evidence>
<comment type="catalytic activity">
    <reaction evidence="11 15">
        <text>cytidine + H2O + H(+) = uridine + NH4(+)</text>
        <dbReference type="Rhea" id="RHEA:16069"/>
        <dbReference type="ChEBI" id="CHEBI:15377"/>
        <dbReference type="ChEBI" id="CHEBI:15378"/>
        <dbReference type="ChEBI" id="CHEBI:16704"/>
        <dbReference type="ChEBI" id="CHEBI:17562"/>
        <dbReference type="ChEBI" id="CHEBI:28938"/>
        <dbReference type="EC" id="3.5.4.5"/>
    </reaction>
</comment>
<feature type="region of interest" description="Disordered" evidence="16">
    <location>
        <begin position="17"/>
        <end position="43"/>
    </location>
</feature>
<dbReference type="PANTHER" id="PTHR11644:SF2">
    <property type="entry name" value="CYTIDINE DEAMINASE"/>
    <property type="match status" value="1"/>
</dbReference>
<evidence type="ECO:0000256" key="9">
    <source>
        <dbReference type="ARBA" id="ARBA00032005"/>
    </source>
</evidence>
<evidence type="ECO:0000256" key="4">
    <source>
        <dbReference type="ARBA" id="ARBA00012783"/>
    </source>
</evidence>
<dbReference type="CDD" id="cd01283">
    <property type="entry name" value="cytidine_deaminase"/>
    <property type="match status" value="1"/>
</dbReference>
<evidence type="ECO:0000259" key="17">
    <source>
        <dbReference type="PROSITE" id="PS51747"/>
    </source>
</evidence>
<dbReference type="GO" id="GO:0005829">
    <property type="term" value="C:cytosol"/>
    <property type="evidence" value="ECO:0007669"/>
    <property type="project" value="TreeGrafter"/>
</dbReference>
<dbReference type="GO" id="GO:0004126">
    <property type="term" value="F:cytidine deaminase activity"/>
    <property type="evidence" value="ECO:0007669"/>
    <property type="project" value="UniProtKB-UniRule"/>
</dbReference>
<dbReference type="GO" id="GO:0072527">
    <property type="term" value="P:pyrimidine-containing compound metabolic process"/>
    <property type="evidence" value="ECO:0007669"/>
    <property type="project" value="UniProtKB-ARBA"/>
</dbReference>
<evidence type="ECO:0000256" key="6">
    <source>
        <dbReference type="ARBA" id="ARBA00022723"/>
    </source>
</evidence>
<dbReference type="PANTHER" id="PTHR11644">
    <property type="entry name" value="CYTIDINE DEAMINASE"/>
    <property type="match status" value="1"/>
</dbReference>
<gene>
    <name evidence="18" type="ORF">G5C33_12175</name>
</gene>
<protein>
    <recommendedName>
        <fullName evidence="5 15">Cytidine deaminase</fullName>
        <ecNumber evidence="4 15">3.5.4.5</ecNumber>
    </recommendedName>
    <alternativeName>
        <fullName evidence="9 15">Cytidine aminohydrolase</fullName>
    </alternativeName>
</protein>
<comment type="cofactor">
    <cofactor evidence="1 14 15">
        <name>Zn(2+)</name>
        <dbReference type="ChEBI" id="CHEBI:29105"/>
    </cofactor>
</comment>
<keyword evidence="6 14" id="KW-0479">Metal-binding</keyword>
<comment type="similarity">
    <text evidence="3 15">Belongs to the cytidine and deoxycytidylate deaminase family.</text>
</comment>
<dbReference type="GO" id="GO:0008270">
    <property type="term" value="F:zinc ion binding"/>
    <property type="evidence" value="ECO:0007669"/>
    <property type="project" value="UniProtKB-UniRule"/>
</dbReference>
<comment type="catalytic activity">
    <reaction evidence="10 15">
        <text>2'-deoxycytidine + H2O + H(+) = 2'-deoxyuridine + NH4(+)</text>
        <dbReference type="Rhea" id="RHEA:13433"/>
        <dbReference type="ChEBI" id="CHEBI:15377"/>
        <dbReference type="ChEBI" id="CHEBI:15378"/>
        <dbReference type="ChEBI" id="CHEBI:15698"/>
        <dbReference type="ChEBI" id="CHEBI:16450"/>
        <dbReference type="ChEBI" id="CHEBI:28938"/>
        <dbReference type="EC" id="3.5.4.5"/>
    </reaction>
</comment>
<feature type="active site" description="Proton donor" evidence="12">
    <location>
        <position position="102"/>
    </location>
</feature>
<organism evidence="18 19">
    <name type="scientific">Stakelama tenebrarum</name>
    <dbReference type="NCBI Taxonomy" id="2711215"/>
    <lineage>
        <taxon>Bacteria</taxon>
        <taxon>Pseudomonadati</taxon>
        <taxon>Pseudomonadota</taxon>
        <taxon>Alphaproteobacteria</taxon>
        <taxon>Sphingomonadales</taxon>
        <taxon>Sphingomonadaceae</taxon>
        <taxon>Stakelama</taxon>
    </lineage>
</organism>
<comment type="function">
    <text evidence="2 15">This enzyme scavenges exogenous and endogenous cytidine and 2'-deoxycytidine for UMP synthesis.</text>
</comment>
<dbReference type="EMBL" id="CP049109">
    <property type="protein sequence ID" value="QIG80460.1"/>
    <property type="molecule type" value="Genomic_DNA"/>
</dbReference>
<dbReference type="PROSITE" id="PS51747">
    <property type="entry name" value="CYT_DCMP_DEAMINASES_2"/>
    <property type="match status" value="1"/>
</dbReference>
<dbReference type="GO" id="GO:0055086">
    <property type="term" value="P:nucleobase-containing small molecule metabolic process"/>
    <property type="evidence" value="ECO:0007669"/>
    <property type="project" value="UniProtKB-ARBA"/>
</dbReference>
<evidence type="ECO:0000256" key="1">
    <source>
        <dbReference type="ARBA" id="ARBA00001947"/>
    </source>
</evidence>
<dbReference type="EC" id="3.5.4.5" evidence="4 15"/>
<name>A0A6G6Y6C1_9SPHN</name>
<feature type="binding site" evidence="14">
    <location>
        <position position="143"/>
    </location>
    <ligand>
        <name>Zn(2+)</name>
        <dbReference type="ChEBI" id="CHEBI:29105"/>
        <note>catalytic</note>
    </ligand>
</feature>
<accession>A0A6G6Y6C1</accession>
<evidence type="ECO:0000256" key="10">
    <source>
        <dbReference type="ARBA" id="ARBA00049252"/>
    </source>
</evidence>
<proteinExistence type="inferred from homology"/>
<feature type="binding site" evidence="13">
    <location>
        <begin position="89"/>
        <end position="95"/>
    </location>
    <ligand>
        <name>substrate</name>
    </ligand>
</feature>
<dbReference type="NCBIfam" id="NF004064">
    <property type="entry name" value="PRK05578.1"/>
    <property type="match status" value="1"/>
</dbReference>
<dbReference type="Gene3D" id="3.40.140.10">
    <property type="entry name" value="Cytidine Deaminase, domain 2"/>
    <property type="match status" value="1"/>
</dbReference>
<feature type="binding site" evidence="14">
    <location>
        <position position="146"/>
    </location>
    <ligand>
        <name>Zn(2+)</name>
        <dbReference type="ChEBI" id="CHEBI:29105"/>
        <note>catalytic</note>
    </ligand>
</feature>
<evidence type="ECO:0000256" key="15">
    <source>
        <dbReference type="RuleBase" id="RU364006"/>
    </source>
</evidence>
<keyword evidence="8 14" id="KW-0862">Zinc</keyword>
<dbReference type="InterPro" id="IPR006262">
    <property type="entry name" value="Cyt_deam_tetra"/>
</dbReference>
<feature type="binding site" evidence="14">
    <location>
        <position position="100"/>
    </location>
    <ligand>
        <name>Zn(2+)</name>
        <dbReference type="ChEBI" id="CHEBI:29105"/>
        <note>catalytic</note>
    </ligand>
</feature>
<dbReference type="Proteomes" id="UP000501568">
    <property type="component" value="Chromosome"/>
</dbReference>
<dbReference type="NCBIfam" id="TIGR01354">
    <property type="entry name" value="cyt_deam_tetra"/>
    <property type="match status" value="1"/>
</dbReference>
<evidence type="ECO:0000256" key="11">
    <source>
        <dbReference type="ARBA" id="ARBA00049558"/>
    </source>
</evidence>
<evidence type="ECO:0000256" key="16">
    <source>
        <dbReference type="SAM" id="MobiDB-lite"/>
    </source>
</evidence>
<keyword evidence="7 15" id="KW-0378">Hydrolase</keyword>
<dbReference type="KEGG" id="spzr:G5C33_12175"/>
<reference evidence="18 19" key="1">
    <citation type="submission" date="2020-02" db="EMBL/GenBank/DDBJ databases">
        <authorList>
            <person name="Zheng R.K."/>
            <person name="Sun C.M."/>
        </authorList>
    </citation>
    <scope>NUCLEOTIDE SEQUENCE [LARGE SCALE GENOMIC DNA]</scope>
    <source>
        <strain evidence="19">zrk23</strain>
    </source>
</reference>
<dbReference type="InterPro" id="IPR050202">
    <property type="entry name" value="Cyt/Deoxycyt_deaminase"/>
</dbReference>
<keyword evidence="19" id="KW-1185">Reference proteome</keyword>
<dbReference type="Pfam" id="PF00383">
    <property type="entry name" value="dCMP_cyt_deam_1"/>
    <property type="match status" value="1"/>
</dbReference>
<evidence type="ECO:0000256" key="7">
    <source>
        <dbReference type="ARBA" id="ARBA00022801"/>
    </source>
</evidence>
<feature type="compositionally biased region" description="Basic and acidic residues" evidence="16">
    <location>
        <begin position="24"/>
        <end position="40"/>
    </location>
</feature>
<dbReference type="InterPro" id="IPR016193">
    <property type="entry name" value="Cytidine_deaminase-like"/>
</dbReference>
<feature type="domain" description="CMP/dCMP-type deaminase" evidence="17">
    <location>
        <begin position="48"/>
        <end position="189"/>
    </location>
</feature>
<evidence type="ECO:0000256" key="12">
    <source>
        <dbReference type="PIRSR" id="PIRSR606262-1"/>
    </source>
</evidence>
<evidence type="ECO:0000256" key="5">
    <source>
        <dbReference type="ARBA" id="ARBA00018266"/>
    </source>
</evidence>
<evidence type="ECO:0000313" key="19">
    <source>
        <dbReference type="Proteomes" id="UP000501568"/>
    </source>
</evidence>
<evidence type="ECO:0000256" key="14">
    <source>
        <dbReference type="PIRSR" id="PIRSR606262-3"/>
    </source>
</evidence>
<dbReference type="AlphaFoldDB" id="A0A6G6Y6C1"/>
<evidence type="ECO:0000313" key="18">
    <source>
        <dbReference type="EMBL" id="QIG80460.1"/>
    </source>
</evidence>
<evidence type="ECO:0000256" key="2">
    <source>
        <dbReference type="ARBA" id="ARBA00003949"/>
    </source>
</evidence>